<dbReference type="OMA" id="KYCEREI"/>
<dbReference type="eggNOG" id="ENOG502SVEQ">
    <property type="taxonomic scope" value="Eukaryota"/>
</dbReference>
<dbReference type="GeneID" id="9468567"/>
<accession>D0RLQ9</accession>
<gene>
    <name evidence="2" type="ORF">PITG_21885</name>
</gene>
<feature type="region of interest" description="Disordered" evidence="1">
    <location>
        <begin position="1"/>
        <end position="22"/>
    </location>
</feature>
<evidence type="ECO:0000313" key="2">
    <source>
        <dbReference type="EMBL" id="EEY67042.1"/>
    </source>
</evidence>
<keyword evidence="3" id="KW-1185">Reference proteome</keyword>
<dbReference type="Proteomes" id="UP000006643">
    <property type="component" value="Unassembled WGS sequence"/>
</dbReference>
<organism evidence="2 3">
    <name type="scientific">Phytophthora infestans (strain T30-4)</name>
    <name type="common">Potato late blight agent</name>
    <dbReference type="NCBI Taxonomy" id="403677"/>
    <lineage>
        <taxon>Eukaryota</taxon>
        <taxon>Sar</taxon>
        <taxon>Stramenopiles</taxon>
        <taxon>Oomycota</taxon>
        <taxon>Peronosporomycetes</taxon>
        <taxon>Peronosporales</taxon>
        <taxon>Peronosporaceae</taxon>
        <taxon>Phytophthora</taxon>
    </lineage>
</organism>
<protein>
    <submittedName>
        <fullName evidence="2">Uncharacterized protein</fullName>
    </submittedName>
</protein>
<dbReference type="RefSeq" id="XP_002909993.1">
    <property type="nucleotide sequence ID" value="XM_002909947.1"/>
</dbReference>
<evidence type="ECO:0000313" key="3">
    <source>
        <dbReference type="Proteomes" id="UP000006643"/>
    </source>
</evidence>
<proteinExistence type="predicted"/>
<dbReference type="AlphaFoldDB" id="D0RLQ9"/>
<dbReference type="HOGENOM" id="CLU_083497_1_0_1"/>
<dbReference type="EMBL" id="GG688692">
    <property type="protein sequence ID" value="EEY67042.1"/>
    <property type="molecule type" value="Genomic_DNA"/>
</dbReference>
<evidence type="ECO:0000256" key="1">
    <source>
        <dbReference type="SAM" id="MobiDB-lite"/>
    </source>
</evidence>
<dbReference type="InParanoid" id="D0RLQ9"/>
<dbReference type="Pfam" id="PF14223">
    <property type="entry name" value="Retrotran_gag_2"/>
    <property type="match status" value="1"/>
</dbReference>
<name>D0RLQ9_PHYIT</name>
<dbReference type="OrthoDB" id="123058at2759"/>
<dbReference type="VEuPathDB" id="FungiDB:PITG_21885"/>
<sequence>MTEENKKEKETRDEKKTIPPFDGKDYEVWHERVKLKMQRKKLWKYCEKEVEEPEETKQAEHDTWVSETSRAKEIIYDAMTNNMMKTVKYEHTPFRVMERLKKRFMGKTYLKYAEGRAKLSRLRLNPNGNLPDHLSEMRRLMETIAEVGKPLDEYERPALLIGSLSRDYDNVVQTFLAKWKRR</sequence>
<dbReference type="KEGG" id="pif:PITG_21885"/>
<reference evidence="3" key="1">
    <citation type="journal article" date="2009" name="Nature">
        <title>Genome sequence and analysis of the Irish potato famine pathogen Phytophthora infestans.</title>
        <authorList>
            <consortium name="The Broad Institute Genome Sequencing Platform"/>
            <person name="Haas B.J."/>
            <person name="Kamoun S."/>
            <person name="Zody M.C."/>
            <person name="Jiang R.H."/>
            <person name="Handsaker R.E."/>
            <person name="Cano L.M."/>
            <person name="Grabherr M."/>
            <person name="Kodira C.D."/>
            <person name="Raffaele S."/>
            <person name="Torto-Alalibo T."/>
            <person name="Bozkurt T.O."/>
            <person name="Ah-Fong A.M."/>
            <person name="Alvarado L."/>
            <person name="Anderson V.L."/>
            <person name="Armstrong M.R."/>
            <person name="Avrova A."/>
            <person name="Baxter L."/>
            <person name="Beynon J."/>
            <person name="Boevink P.C."/>
            <person name="Bollmann S.R."/>
            <person name="Bos J.I."/>
            <person name="Bulone V."/>
            <person name="Cai G."/>
            <person name="Cakir C."/>
            <person name="Carrington J.C."/>
            <person name="Chawner M."/>
            <person name="Conti L."/>
            <person name="Costanzo S."/>
            <person name="Ewan R."/>
            <person name="Fahlgren N."/>
            <person name="Fischbach M.A."/>
            <person name="Fugelstad J."/>
            <person name="Gilroy E.M."/>
            <person name="Gnerre S."/>
            <person name="Green P.J."/>
            <person name="Grenville-Briggs L.J."/>
            <person name="Griffith J."/>
            <person name="Grunwald N.J."/>
            <person name="Horn K."/>
            <person name="Horner N.R."/>
            <person name="Hu C.H."/>
            <person name="Huitema E."/>
            <person name="Jeong D.H."/>
            <person name="Jones A.M."/>
            <person name="Jones J.D."/>
            <person name="Jones R.W."/>
            <person name="Karlsson E.K."/>
            <person name="Kunjeti S.G."/>
            <person name="Lamour K."/>
            <person name="Liu Z."/>
            <person name="Ma L."/>
            <person name="Maclean D."/>
            <person name="Chibucos M.C."/>
            <person name="McDonald H."/>
            <person name="McWalters J."/>
            <person name="Meijer H.J."/>
            <person name="Morgan W."/>
            <person name="Morris P.F."/>
            <person name="Munro C.A."/>
            <person name="O'Neill K."/>
            <person name="Ospina-Giraldo M."/>
            <person name="Pinzon A."/>
            <person name="Pritchard L."/>
            <person name="Ramsahoye B."/>
            <person name="Ren Q."/>
            <person name="Restrepo S."/>
            <person name="Roy S."/>
            <person name="Sadanandom A."/>
            <person name="Savidor A."/>
            <person name="Schornack S."/>
            <person name="Schwartz D.C."/>
            <person name="Schumann U.D."/>
            <person name="Schwessinger B."/>
            <person name="Seyer L."/>
            <person name="Sharpe T."/>
            <person name="Silvar C."/>
            <person name="Song J."/>
            <person name="Studholme D.J."/>
            <person name="Sykes S."/>
            <person name="Thines M."/>
            <person name="van de Vondervoort P.J."/>
            <person name="Phuntumart V."/>
            <person name="Wawra S."/>
            <person name="Weide R."/>
            <person name="Win J."/>
            <person name="Young C."/>
            <person name="Zhou S."/>
            <person name="Fry W."/>
            <person name="Meyers B.C."/>
            <person name="van West P."/>
            <person name="Ristaino J."/>
            <person name="Govers F."/>
            <person name="Birch P.R."/>
            <person name="Whisson S.C."/>
            <person name="Judelson H.S."/>
            <person name="Nusbaum C."/>
        </authorList>
    </citation>
    <scope>NUCLEOTIDE SEQUENCE [LARGE SCALE GENOMIC DNA]</scope>
    <source>
        <strain evidence="3">T30-4</strain>
    </source>
</reference>